<comment type="cofactor">
    <cofactor evidence="1 6">
        <name>(R)-lipoate</name>
        <dbReference type="ChEBI" id="CHEBI:83088"/>
    </cofactor>
</comment>
<dbReference type="InterPro" id="IPR023213">
    <property type="entry name" value="CAT-like_dom_sf"/>
</dbReference>
<evidence type="ECO:0000313" key="10">
    <source>
        <dbReference type="EMBL" id="NNG37153.1"/>
    </source>
</evidence>
<feature type="compositionally biased region" description="Low complexity" evidence="7">
    <location>
        <begin position="83"/>
        <end position="106"/>
    </location>
</feature>
<dbReference type="InterPro" id="IPR050743">
    <property type="entry name" value="2-oxoacid_DH_E2_comp"/>
</dbReference>
<evidence type="ECO:0000256" key="3">
    <source>
        <dbReference type="ARBA" id="ARBA00022679"/>
    </source>
</evidence>
<comment type="caution">
    <text evidence="10">The sequence shown here is derived from an EMBL/GenBank/DDBJ whole genome shotgun (WGS) entry which is preliminary data.</text>
</comment>
<dbReference type="GO" id="GO:0005737">
    <property type="term" value="C:cytoplasm"/>
    <property type="evidence" value="ECO:0007669"/>
    <property type="project" value="TreeGrafter"/>
</dbReference>
<keyword evidence="4 6" id="KW-0450">Lipoyl</keyword>
<sequence length="675" mass="67800">MSQSVQMPALGESVTEGTVTRWLKAEGDEVAVDEPLLEVSTDKVDTEIPSPVAGTLEKILVPEDETAEVGADLAIIGDGSGSGADDSGSADQSADNSGGADSTGADANDDDAAEQAQPEPEAAPAASEAPEAPSSDTEQPAEKPTAGTGSSSGGGSGNGTPVTLPEMGESVTEGTVTNWLKQVGDEVAVDEPLLEVSTDKVDTEIPSPVAGTLLQINAQVDETVEVGGQLAVIGDASAGSGSGASDDSGSSSDSDSGSDSGSGSDGAGSAEQSAAEPSRPAQQPTNQPSKQAEPLDEIEPSGSPQAAEKEDEVTAEGSGSTPGRSQAASQASAAPAASAPAAKATESLSPKDAGGAGAAGYVTPVIRKLAADNGVDLSTVQGTGVGGRIRREDVVKAAKAAGAATTAPAASGAPAAAAGQPAGSGAPVPDEAATKLLGTTQKTPRIRQTIAKNMVAALQTSAQLTTVIEVDVTKVAKLRQQAKKSFEQREGVKLSFLPFFVKAAVEAAKVYPVINSTLSDDLKEITYHPTVNLGMAVDTPRGLIVPVIKNADDLNLGGIARKIADLAERTRSNKIGPDELSGGTFSLTNTGSVGALFDTAIFTPPQSAIMVTGAVVKRPVVVTDADGDDVIAIRSMAYVALSYDHRTIDGADAARFLNAVKKRIEAGEFEGELGL</sequence>
<dbReference type="Pfam" id="PF00364">
    <property type="entry name" value="Biotin_lipoyl"/>
    <property type="match status" value="2"/>
</dbReference>
<feature type="domain" description="Lipoyl-binding" evidence="8">
    <location>
        <begin position="2"/>
        <end position="77"/>
    </location>
</feature>
<dbReference type="Gene3D" id="3.30.559.10">
    <property type="entry name" value="Chloramphenicol acetyltransferase-like domain"/>
    <property type="match status" value="1"/>
</dbReference>
<keyword evidence="11" id="KW-1185">Reference proteome</keyword>
<evidence type="ECO:0000259" key="9">
    <source>
        <dbReference type="PROSITE" id="PS51826"/>
    </source>
</evidence>
<dbReference type="EMBL" id="JABEND010000010">
    <property type="protein sequence ID" value="NNG37153.1"/>
    <property type="molecule type" value="Genomic_DNA"/>
</dbReference>
<dbReference type="SUPFAM" id="SSF51230">
    <property type="entry name" value="Single hybrid motif"/>
    <property type="match status" value="2"/>
</dbReference>
<comment type="similarity">
    <text evidence="2 6">Belongs to the 2-oxoacid dehydrogenase family.</text>
</comment>
<dbReference type="SUPFAM" id="SSF52777">
    <property type="entry name" value="CoA-dependent acyltransferases"/>
    <property type="match status" value="1"/>
</dbReference>
<keyword evidence="3 6" id="KW-0808">Transferase</keyword>
<feature type="region of interest" description="Disordered" evidence="7">
    <location>
        <begin position="404"/>
        <end position="431"/>
    </location>
</feature>
<dbReference type="InterPro" id="IPR014276">
    <property type="entry name" value="2-oxoglutarate_DH_E2"/>
</dbReference>
<dbReference type="Pfam" id="PF00198">
    <property type="entry name" value="2-oxoacid_dh"/>
    <property type="match status" value="1"/>
</dbReference>
<dbReference type="PANTHER" id="PTHR43178">
    <property type="entry name" value="DIHYDROLIPOAMIDE ACETYLTRANSFERASE COMPONENT OF PYRUVATE DEHYDROGENASE COMPLEX"/>
    <property type="match status" value="1"/>
</dbReference>
<dbReference type="InterPro" id="IPR011053">
    <property type="entry name" value="Single_hybrid_motif"/>
</dbReference>
<feature type="compositionally biased region" description="Low complexity" evidence="7">
    <location>
        <begin position="234"/>
        <end position="270"/>
    </location>
</feature>
<reference evidence="10 11" key="1">
    <citation type="submission" date="2020-05" db="EMBL/GenBank/DDBJ databases">
        <title>Nakamurella sp. DB0629 isolated from air conditioner.</title>
        <authorList>
            <person name="Kim D.H."/>
            <person name="Kim D.-U."/>
        </authorList>
    </citation>
    <scope>NUCLEOTIDE SEQUENCE [LARGE SCALE GENOMIC DNA]</scope>
    <source>
        <strain evidence="10 11">DB0629</strain>
    </source>
</reference>
<dbReference type="InterPro" id="IPR000089">
    <property type="entry name" value="Biotin_lipoyl"/>
</dbReference>
<evidence type="ECO:0000256" key="2">
    <source>
        <dbReference type="ARBA" id="ARBA00007317"/>
    </source>
</evidence>
<evidence type="ECO:0000256" key="6">
    <source>
        <dbReference type="RuleBase" id="RU003423"/>
    </source>
</evidence>
<dbReference type="NCBIfam" id="TIGR02927">
    <property type="entry name" value="SucB_Actino"/>
    <property type="match status" value="1"/>
</dbReference>
<dbReference type="PROSITE" id="PS51826">
    <property type="entry name" value="PSBD"/>
    <property type="match status" value="1"/>
</dbReference>
<dbReference type="PROSITE" id="PS00189">
    <property type="entry name" value="LIPOYL"/>
    <property type="match status" value="2"/>
</dbReference>
<dbReference type="InterPro" id="IPR003016">
    <property type="entry name" value="2-oxoA_DH_lipoyl-BS"/>
</dbReference>
<evidence type="ECO:0000256" key="1">
    <source>
        <dbReference type="ARBA" id="ARBA00001938"/>
    </source>
</evidence>
<feature type="domain" description="Peripheral subunit-binding (PSBD)" evidence="9">
    <location>
        <begin position="361"/>
        <end position="398"/>
    </location>
</feature>
<feature type="compositionally biased region" description="Low complexity" evidence="7">
    <location>
        <begin position="325"/>
        <end position="342"/>
    </location>
</feature>
<dbReference type="GO" id="GO:0031405">
    <property type="term" value="F:lipoic acid binding"/>
    <property type="evidence" value="ECO:0007669"/>
    <property type="project" value="TreeGrafter"/>
</dbReference>
<dbReference type="EC" id="2.3.1.-" evidence="6"/>
<dbReference type="SUPFAM" id="SSF47005">
    <property type="entry name" value="Peripheral subunit-binding domain of 2-oxo acid dehydrogenase complex"/>
    <property type="match status" value="1"/>
</dbReference>
<feature type="compositionally biased region" description="Polar residues" evidence="7">
    <location>
        <begin position="280"/>
        <end position="290"/>
    </location>
</feature>
<dbReference type="PANTHER" id="PTHR43178:SF5">
    <property type="entry name" value="LIPOAMIDE ACYLTRANSFERASE COMPONENT OF BRANCHED-CHAIN ALPHA-KETO ACID DEHYDROGENASE COMPLEX, MITOCHONDRIAL"/>
    <property type="match status" value="1"/>
</dbReference>
<dbReference type="InterPro" id="IPR036625">
    <property type="entry name" value="E3-bd_dom_sf"/>
</dbReference>
<dbReference type="PROSITE" id="PS50968">
    <property type="entry name" value="BIOTINYL_LIPOYL"/>
    <property type="match status" value="2"/>
</dbReference>
<feature type="domain" description="Lipoyl-binding" evidence="8">
    <location>
        <begin position="159"/>
        <end position="234"/>
    </location>
</feature>
<feature type="region of interest" description="Disordered" evidence="7">
    <location>
        <begin position="234"/>
        <end position="356"/>
    </location>
</feature>
<evidence type="ECO:0000256" key="7">
    <source>
        <dbReference type="SAM" id="MobiDB-lite"/>
    </source>
</evidence>
<accession>A0A849ABT3</accession>
<keyword evidence="5 6" id="KW-0012">Acyltransferase</keyword>
<dbReference type="Proteomes" id="UP000562984">
    <property type="component" value="Unassembled WGS sequence"/>
</dbReference>
<feature type="compositionally biased region" description="Low complexity" evidence="7">
    <location>
        <begin position="114"/>
        <end position="138"/>
    </location>
</feature>
<dbReference type="Pfam" id="PF02817">
    <property type="entry name" value="E3_binding"/>
    <property type="match status" value="1"/>
</dbReference>
<dbReference type="CDD" id="cd06849">
    <property type="entry name" value="lipoyl_domain"/>
    <property type="match status" value="2"/>
</dbReference>
<dbReference type="InterPro" id="IPR001078">
    <property type="entry name" value="2-oxoacid_DH_actylTfrase"/>
</dbReference>
<dbReference type="InterPro" id="IPR004167">
    <property type="entry name" value="PSBD"/>
</dbReference>
<feature type="compositionally biased region" description="Low complexity" evidence="7">
    <location>
        <begin position="404"/>
        <end position="429"/>
    </location>
</feature>
<organism evidence="10 11">
    <name type="scientific">Nakamurella aerolata</name>
    <dbReference type="NCBI Taxonomy" id="1656892"/>
    <lineage>
        <taxon>Bacteria</taxon>
        <taxon>Bacillati</taxon>
        <taxon>Actinomycetota</taxon>
        <taxon>Actinomycetes</taxon>
        <taxon>Nakamurellales</taxon>
        <taxon>Nakamurellaceae</taxon>
        <taxon>Nakamurella</taxon>
    </lineage>
</organism>
<dbReference type="GO" id="GO:0016407">
    <property type="term" value="F:acetyltransferase activity"/>
    <property type="evidence" value="ECO:0007669"/>
    <property type="project" value="TreeGrafter"/>
</dbReference>
<dbReference type="FunFam" id="3.30.559.10:FF:000007">
    <property type="entry name" value="Dihydrolipoamide acetyltransferase component of pyruvate dehydrogenase complex"/>
    <property type="match status" value="1"/>
</dbReference>
<dbReference type="AlphaFoldDB" id="A0A849ABT3"/>
<evidence type="ECO:0000256" key="4">
    <source>
        <dbReference type="ARBA" id="ARBA00022823"/>
    </source>
</evidence>
<evidence type="ECO:0000256" key="5">
    <source>
        <dbReference type="ARBA" id="ARBA00023315"/>
    </source>
</evidence>
<dbReference type="RefSeq" id="WP_171200843.1">
    <property type="nucleotide sequence ID" value="NZ_JABEND010000010.1"/>
</dbReference>
<name>A0A849ABT3_9ACTN</name>
<evidence type="ECO:0000313" key="11">
    <source>
        <dbReference type="Proteomes" id="UP000562984"/>
    </source>
</evidence>
<protein>
    <recommendedName>
        <fullName evidence="6">Dihydrolipoamide acetyltransferase component of pyruvate dehydrogenase complex</fullName>
        <ecNumber evidence="6">2.3.1.-</ecNumber>
    </recommendedName>
</protein>
<dbReference type="Gene3D" id="4.10.320.10">
    <property type="entry name" value="E3-binding domain"/>
    <property type="match status" value="1"/>
</dbReference>
<feature type="region of interest" description="Disordered" evidence="7">
    <location>
        <begin position="70"/>
        <end position="174"/>
    </location>
</feature>
<proteinExistence type="inferred from homology"/>
<evidence type="ECO:0000259" key="8">
    <source>
        <dbReference type="PROSITE" id="PS50968"/>
    </source>
</evidence>
<dbReference type="Gene3D" id="2.40.50.100">
    <property type="match status" value="2"/>
</dbReference>
<gene>
    <name evidence="10" type="primary">sucB</name>
    <name evidence="10" type="ORF">HKD39_15865</name>
</gene>